<dbReference type="AlphaFoldDB" id="E9GF98"/>
<dbReference type="EMBL" id="GL732542">
    <property type="protein sequence ID" value="EFX81848.1"/>
    <property type="molecule type" value="Genomic_DNA"/>
</dbReference>
<evidence type="ECO:0000313" key="2">
    <source>
        <dbReference type="Proteomes" id="UP000000305"/>
    </source>
</evidence>
<gene>
    <name evidence="1" type="ORF">DAPPUDRAFT_241873</name>
</gene>
<organism evidence="1 2">
    <name type="scientific">Daphnia pulex</name>
    <name type="common">Water flea</name>
    <dbReference type="NCBI Taxonomy" id="6669"/>
    <lineage>
        <taxon>Eukaryota</taxon>
        <taxon>Metazoa</taxon>
        <taxon>Ecdysozoa</taxon>
        <taxon>Arthropoda</taxon>
        <taxon>Crustacea</taxon>
        <taxon>Branchiopoda</taxon>
        <taxon>Diplostraca</taxon>
        <taxon>Cladocera</taxon>
        <taxon>Anomopoda</taxon>
        <taxon>Daphniidae</taxon>
        <taxon>Daphnia</taxon>
    </lineage>
</organism>
<dbReference type="KEGG" id="dpx:DAPPUDRAFT_241873"/>
<evidence type="ECO:0000313" key="1">
    <source>
        <dbReference type="EMBL" id="EFX81848.1"/>
    </source>
</evidence>
<dbReference type="OrthoDB" id="6368171at2759"/>
<sequence>MDSLPQFDQFKVHCDPHTAGLRWEKWIIRFERLMEAINVVSQTADSADQKTATDKRRLALLLHYAGSEVEDVFDTLPGVQDDKNTYSKAKPLFQAYFQPKKNVELEIQTRTWQKHGRFCNKTPSTRNKV</sequence>
<accession>E9GF98</accession>
<dbReference type="STRING" id="6669.E9GF98"/>
<reference evidence="1 2" key="1">
    <citation type="journal article" date="2011" name="Science">
        <title>The ecoresponsive genome of Daphnia pulex.</title>
        <authorList>
            <person name="Colbourne J.K."/>
            <person name="Pfrender M.E."/>
            <person name="Gilbert D."/>
            <person name="Thomas W.K."/>
            <person name="Tucker A."/>
            <person name="Oakley T.H."/>
            <person name="Tokishita S."/>
            <person name="Aerts A."/>
            <person name="Arnold G.J."/>
            <person name="Basu M.K."/>
            <person name="Bauer D.J."/>
            <person name="Caceres C.E."/>
            <person name="Carmel L."/>
            <person name="Casola C."/>
            <person name="Choi J.H."/>
            <person name="Detter J.C."/>
            <person name="Dong Q."/>
            <person name="Dusheyko S."/>
            <person name="Eads B.D."/>
            <person name="Frohlich T."/>
            <person name="Geiler-Samerotte K.A."/>
            <person name="Gerlach D."/>
            <person name="Hatcher P."/>
            <person name="Jogdeo S."/>
            <person name="Krijgsveld J."/>
            <person name="Kriventseva E.V."/>
            <person name="Kultz D."/>
            <person name="Laforsch C."/>
            <person name="Lindquist E."/>
            <person name="Lopez J."/>
            <person name="Manak J.R."/>
            <person name="Muller J."/>
            <person name="Pangilinan J."/>
            <person name="Patwardhan R.P."/>
            <person name="Pitluck S."/>
            <person name="Pritham E.J."/>
            <person name="Rechtsteiner A."/>
            <person name="Rho M."/>
            <person name="Rogozin I.B."/>
            <person name="Sakarya O."/>
            <person name="Salamov A."/>
            <person name="Schaack S."/>
            <person name="Shapiro H."/>
            <person name="Shiga Y."/>
            <person name="Skalitzky C."/>
            <person name="Smith Z."/>
            <person name="Souvorov A."/>
            <person name="Sung W."/>
            <person name="Tang Z."/>
            <person name="Tsuchiya D."/>
            <person name="Tu H."/>
            <person name="Vos H."/>
            <person name="Wang M."/>
            <person name="Wolf Y.I."/>
            <person name="Yamagata H."/>
            <person name="Yamada T."/>
            <person name="Ye Y."/>
            <person name="Shaw J.R."/>
            <person name="Andrews J."/>
            <person name="Crease T.J."/>
            <person name="Tang H."/>
            <person name="Lucas S.M."/>
            <person name="Robertson H.M."/>
            <person name="Bork P."/>
            <person name="Koonin E.V."/>
            <person name="Zdobnov E.M."/>
            <person name="Grigoriev I.V."/>
            <person name="Lynch M."/>
            <person name="Boore J.L."/>
        </authorList>
    </citation>
    <scope>NUCLEOTIDE SEQUENCE [LARGE SCALE GENOMIC DNA]</scope>
</reference>
<dbReference type="HOGENOM" id="CLU_1950934_0_0_1"/>
<dbReference type="eggNOG" id="ENOG502RTC6">
    <property type="taxonomic scope" value="Eukaryota"/>
</dbReference>
<proteinExistence type="predicted"/>
<dbReference type="InParanoid" id="E9GF98"/>
<dbReference type="Proteomes" id="UP000000305">
    <property type="component" value="Unassembled WGS sequence"/>
</dbReference>
<name>E9GF98_DAPPU</name>
<keyword evidence="2" id="KW-1185">Reference proteome</keyword>
<protein>
    <submittedName>
        <fullName evidence="1">Uncharacterized protein</fullName>
    </submittedName>
</protein>